<feature type="disulfide bond" description="Redox-active" evidence="14">
    <location>
        <begin position="35"/>
        <end position="38"/>
    </location>
</feature>
<evidence type="ECO:0000256" key="14">
    <source>
        <dbReference type="HAMAP-Rule" id="MF_00286"/>
    </source>
</evidence>
<keyword evidence="5" id="KW-0997">Cell inner membrane</keyword>
<dbReference type="Gene3D" id="1.20.1550.10">
    <property type="entry name" value="DsbB-like"/>
    <property type="match status" value="1"/>
</dbReference>
<protein>
    <recommendedName>
        <fullName evidence="14">Disulfide bond formation protein B</fullName>
    </recommendedName>
    <alternativeName>
        <fullName evidence="14">Disulfide oxidoreductase</fullName>
    </alternativeName>
</protein>
<comment type="function">
    <text evidence="14">Required for disulfide bond formation in some periplasmic proteins. Acts by oxidizing the DsbA protein.</text>
</comment>
<evidence type="ECO:0000256" key="10">
    <source>
        <dbReference type="ARBA" id="ARBA00023136"/>
    </source>
</evidence>
<dbReference type="GO" id="GO:0006457">
    <property type="term" value="P:protein folding"/>
    <property type="evidence" value="ECO:0007669"/>
    <property type="project" value="InterPro"/>
</dbReference>
<keyword evidence="9 14" id="KW-0560">Oxidoreductase</keyword>
<dbReference type="SUPFAM" id="SSF158442">
    <property type="entry name" value="DsbB-like"/>
    <property type="match status" value="1"/>
</dbReference>
<dbReference type="NCBIfam" id="NF002552">
    <property type="entry name" value="PRK02110.1"/>
    <property type="match status" value="1"/>
</dbReference>
<dbReference type="InterPro" id="IPR050183">
    <property type="entry name" value="DsbB"/>
</dbReference>
<keyword evidence="3 14" id="KW-0813">Transport</keyword>
<sequence>MQANSRAFFLLIAVIAFGLVGYALYLQHVEGLQPCPLCVLQRFAFVGIGVFSLLAALSSATRLLWHGLGMLSGLGGIFVAGYHVSLLLNPKASCGIDPIENWVNALPTAKWLPQVFESDGLCTAPLPPVLGVSIPVWSLIWMVILALTLVVAMIRREKR</sequence>
<reference evidence="16" key="1">
    <citation type="submission" date="2021-09" db="EMBL/GenBank/DDBJ databases">
        <title>Genomic analysis of Ralstonia spp.</title>
        <authorList>
            <person name="Aburjaile F."/>
            <person name="Ariute J.C."/>
            <person name="Pais A.K.L."/>
            <person name="Albuquerque G.M.R."/>
            <person name="Silva A.M.F."/>
            <person name="Brenig B."/>
            <person name="Azevedo V."/>
            <person name="Matiuzzi M."/>
            <person name="Ramos R."/>
            <person name="Goes-Neto A."/>
            <person name="Soares S."/>
            <person name="Iseppon A.M.B."/>
            <person name="Souza E."/>
            <person name="Gama M."/>
        </authorList>
    </citation>
    <scope>NUCLEOTIDE SEQUENCE</scope>
    <source>
        <strain evidence="16">B4</strain>
    </source>
</reference>
<name>A0A072SQ87_RALSL</name>
<dbReference type="InterPro" id="IPR023380">
    <property type="entry name" value="DsbB-like_sf"/>
</dbReference>
<dbReference type="Proteomes" id="UP001143674">
    <property type="component" value="Unassembled WGS sequence"/>
</dbReference>
<dbReference type="Pfam" id="PF02600">
    <property type="entry name" value="DsbB"/>
    <property type="match status" value="1"/>
</dbReference>
<feature type="transmembrane region" description="Helical" evidence="15">
    <location>
        <begin position="134"/>
        <end position="154"/>
    </location>
</feature>
<dbReference type="AlphaFoldDB" id="A0A072SQ87"/>
<evidence type="ECO:0000256" key="5">
    <source>
        <dbReference type="ARBA" id="ARBA00022519"/>
    </source>
</evidence>
<keyword evidence="12 14" id="KW-0143">Chaperone</keyword>
<evidence type="ECO:0000256" key="12">
    <source>
        <dbReference type="ARBA" id="ARBA00023186"/>
    </source>
</evidence>
<keyword evidence="8 14" id="KW-1133">Transmembrane helix</keyword>
<comment type="subcellular location">
    <subcellularLocation>
        <location evidence="1">Cell inner membrane</location>
        <topology evidence="1">Multi-pass membrane protein</topology>
    </subcellularLocation>
    <subcellularLocation>
        <location evidence="14">Cell membrane</location>
        <topology evidence="14">Multi-pass membrane protein</topology>
    </subcellularLocation>
</comment>
<evidence type="ECO:0000256" key="6">
    <source>
        <dbReference type="ARBA" id="ARBA00022692"/>
    </source>
</evidence>
<evidence type="ECO:0000256" key="7">
    <source>
        <dbReference type="ARBA" id="ARBA00022982"/>
    </source>
</evidence>
<keyword evidence="11 14" id="KW-1015">Disulfide bond</keyword>
<dbReference type="KEGG" id="rsy:RSUY_18090"/>
<evidence type="ECO:0000256" key="1">
    <source>
        <dbReference type="ARBA" id="ARBA00004429"/>
    </source>
</evidence>
<evidence type="ECO:0000256" key="2">
    <source>
        <dbReference type="ARBA" id="ARBA00008823"/>
    </source>
</evidence>
<keyword evidence="4 14" id="KW-1003">Cell membrane</keyword>
<evidence type="ECO:0000256" key="15">
    <source>
        <dbReference type="SAM" id="Phobius"/>
    </source>
</evidence>
<evidence type="ECO:0000256" key="11">
    <source>
        <dbReference type="ARBA" id="ARBA00023157"/>
    </source>
</evidence>
<comment type="caution">
    <text evidence="16">The sequence shown here is derived from an EMBL/GenBank/DDBJ whole genome shotgun (WGS) entry which is preliminary data.</text>
</comment>
<keyword evidence="13 14" id="KW-0676">Redox-active center</keyword>
<dbReference type="GO" id="GO:0005886">
    <property type="term" value="C:plasma membrane"/>
    <property type="evidence" value="ECO:0007669"/>
    <property type="project" value="UniProtKB-SubCell"/>
</dbReference>
<evidence type="ECO:0000256" key="4">
    <source>
        <dbReference type="ARBA" id="ARBA00022475"/>
    </source>
</evidence>
<dbReference type="InterPro" id="IPR022920">
    <property type="entry name" value="Disulphide_bond_form_DsbB"/>
</dbReference>
<feature type="topological domain" description="Cytoplasmic" evidence="14">
    <location>
        <begin position="156"/>
        <end position="159"/>
    </location>
</feature>
<evidence type="ECO:0000256" key="13">
    <source>
        <dbReference type="ARBA" id="ARBA00023284"/>
    </source>
</evidence>
<dbReference type="GO" id="GO:0009055">
    <property type="term" value="F:electron transfer activity"/>
    <property type="evidence" value="ECO:0007669"/>
    <property type="project" value="UniProtKB-UniRule"/>
</dbReference>
<evidence type="ECO:0000313" key="16">
    <source>
        <dbReference type="EMBL" id="MDB0521996.1"/>
    </source>
</evidence>
<dbReference type="GO" id="GO:0015035">
    <property type="term" value="F:protein-disulfide reductase activity"/>
    <property type="evidence" value="ECO:0007669"/>
    <property type="project" value="UniProtKB-UniRule"/>
</dbReference>
<gene>
    <name evidence="14" type="primary">dsbB</name>
    <name evidence="16" type="ORF">LBW55_10250</name>
</gene>
<evidence type="ECO:0000256" key="8">
    <source>
        <dbReference type="ARBA" id="ARBA00022989"/>
    </source>
</evidence>
<keyword evidence="10 14" id="KW-0472">Membrane</keyword>
<feature type="topological domain" description="Cytoplasmic" evidence="14">
    <location>
        <begin position="1"/>
        <end position="8"/>
    </location>
</feature>
<organism evidence="16 17">
    <name type="scientific">Ralstonia solanacearum</name>
    <name type="common">Pseudomonas solanacearum</name>
    <dbReference type="NCBI Taxonomy" id="305"/>
    <lineage>
        <taxon>Bacteria</taxon>
        <taxon>Pseudomonadati</taxon>
        <taxon>Pseudomonadota</taxon>
        <taxon>Betaproteobacteria</taxon>
        <taxon>Burkholderiales</taxon>
        <taxon>Burkholderiaceae</taxon>
        <taxon>Ralstonia</taxon>
        <taxon>Ralstonia solanacearum species complex</taxon>
    </lineage>
</organism>
<evidence type="ECO:0000313" key="17">
    <source>
        <dbReference type="Proteomes" id="UP001143674"/>
    </source>
</evidence>
<comment type="caution">
    <text evidence="14">Lacks conserved residue(s) required for the propagation of feature annotation.</text>
</comment>
<feature type="transmembrane region" description="Helical" evidence="15">
    <location>
        <begin position="64"/>
        <end position="84"/>
    </location>
</feature>
<dbReference type="PANTHER" id="PTHR36570:SF3">
    <property type="entry name" value="DISULFIDE BOND FORMATION PROTEIN B"/>
    <property type="match status" value="1"/>
</dbReference>
<accession>A0A072SQ87</accession>
<evidence type="ECO:0000256" key="9">
    <source>
        <dbReference type="ARBA" id="ARBA00023002"/>
    </source>
</evidence>
<keyword evidence="6 14" id="KW-0812">Transmembrane</keyword>
<keyword evidence="7 14" id="KW-0249">Electron transport</keyword>
<dbReference type="InterPro" id="IPR003752">
    <property type="entry name" value="DiS_bond_form_DsbB/BdbC"/>
</dbReference>
<dbReference type="PANTHER" id="PTHR36570">
    <property type="entry name" value="DISULFIDE BOND FORMATION PROTEIN B"/>
    <property type="match status" value="1"/>
</dbReference>
<proteinExistence type="inferred from homology"/>
<feature type="topological domain" description="Periplasmic" evidence="14">
    <location>
        <begin position="26"/>
        <end position="43"/>
    </location>
</feature>
<feature type="transmembrane region" description="Helical" evidence="15">
    <location>
        <begin position="39"/>
        <end position="57"/>
    </location>
</feature>
<dbReference type="RefSeq" id="WP_003264639.1">
    <property type="nucleotide sequence ID" value="NZ_CDLS01000001.1"/>
</dbReference>
<comment type="similarity">
    <text evidence="2 14">Belongs to the DsbB family.</text>
</comment>
<dbReference type="EMBL" id="JAIVEX010000005">
    <property type="protein sequence ID" value="MDB0521996.1"/>
    <property type="molecule type" value="Genomic_DNA"/>
</dbReference>
<evidence type="ECO:0000256" key="3">
    <source>
        <dbReference type="ARBA" id="ARBA00022448"/>
    </source>
</evidence>
<dbReference type="HAMAP" id="MF_00286">
    <property type="entry name" value="DsbB"/>
    <property type="match status" value="1"/>
</dbReference>
<feature type="topological domain" description="Periplasmic" evidence="14">
    <location>
        <begin position="82"/>
        <end position="136"/>
    </location>
</feature>
<feature type="transmembrane region" description="Helical" evidence="15">
    <location>
        <begin position="7"/>
        <end position="27"/>
    </location>
</feature>
<dbReference type="GeneID" id="61360971"/>